<reference evidence="2" key="1">
    <citation type="journal article" date="2017" name="Nat. Ecol. Evol.">
        <title>Genome expansion and lineage-specific genetic innovations in the forest pathogenic fungi Armillaria.</title>
        <authorList>
            <person name="Sipos G."/>
            <person name="Prasanna A.N."/>
            <person name="Walter M.C."/>
            <person name="O'Connor E."/>
            <person name="Balint B."/>
            <person name="Krizsan K."/>
            <person name="Kiss B."/>
            <person name="Hess J."/>
            <person name="Varga T."/>
            <person name="Slot J."/>
            <person name="Riley R."/>
            <person name="Boka B."/>
            <person name="Rigling D."/>
            <person name="Barry K."/>
            <person name="Lee J."/>
            <person name="Mihaltcheva S."/>
            <person name="LaButti K."/>
            <person name="Lipzen A."/>
            <person name="Waldron R."/>
            <person name="Moloney N.M."/>
            <person name="Sperisen C."/>
            <person name="Kredics L."/>
            <person name="Vagvoelgyi C."/>
            <person name="Patrignani A."/>
            <person name="Fitzpatrick D."/>
            <person name="Nagy I."/>
            <person name="Doyle S."/>
            <person name="Anderson J.B."/>
            <person name="Grigoriev I.V."/>
            <person name="Gueldener U."/>
            <person name="Muensterkoetter M."/>
            <person name="Nagy L.G."/>
        </authorList>
    </citation>
    <scope>NUCLEOTIDE SEQUENCE [LARGE SCALE GENOMIC DNA]</scope>
    <source>
        <strain evidence="2">C18/9</strain>
    </source>
</reference>
<gene>
    <name evidence="1" type="ORF">ARMOST_10424</name>
</gene>
<evidence type="ECO:0000313" key="1">
    <source>
        <dbReference type="EMBL" id="SJL07081.1"/>
    </source>
</evidence>
<dbReference type="EMBL" id="FUEG01000007">
    <property type="protein sequence ID" value="SJL07081.1"/>
    <property type="molecule type" value="Genomic_DNA"/>
</dbReference>
<protein>
    <submittedName>
        <fullName evidence="1">Uncharacterized protein</fullName>
    </submittedName>
</protein>
<dbReference type="Proteomes" id="UP000219338">
    <property type="component" value="Unassembled WGS sequence"/>
</dbReference>
<evidence type="ECO:0000313" key="2">
    <source>
        <dbReference type="Proteomes" id="UP000219338"/>
    </source>
</evidence>
<sequence length="208" mass="23797">MGRARLKPFTLIPWKHHDDLDRSLALENCRRSLAKNLHQQAAASDTFNLDELSASLPTSTASTLISTDAIQRHKNRKTSNLQTEILTGLLPDYHHYSANGLLCVFRARTNGRWHSRFPECFESYFLDHDDSIHSQPPDLKGVHDSPPGASYPKMSEGYLDFGPTTNPCYDNCPLVYETQLPEYDKISAILLHFVLLRRNQLKNWFNNN</sequence>
<keyword evidence="2" id="KW-1185">Reference proteome</keyword>
<dbReference type="AlphaFoldDB" id="A0A284RE87"/>
<dbReference type="OrthoDB" id="3057039at2759"/>
<proteinExistence type="predicted"/>
<name>A0A284RE87_ARMOS</name>
<organism evidence="1 2">
    <name type="scientific">Armillaria ostoyae</name>
    <name type="common">Armillaria root rot fungus</name>
    <dbReference type="NCBI Taxonomy" id="47428"/>
    <lineage>
        <taxon>Eukaryota</taxon>
        <taxon>Fungi</taxon>
        <taxon>Dikarya</taxon>
        <taxon>Basidiomycota</taxon>
        <taxon>Agaricomycotina</taxon>
        <taxon>Agaricomycetes</taxon>
        <taxon>Agaricomycetidae</taxon>
        <taxon>Agaricales</taxon>
        <taxon>Marasmiineae</taxon>
        <taxon>Physalacriaceae</taxon>
        <taxon>Armillaria</taxon>
    </lineage>
</organism>
<accession>A0A284RE87</accession>